<feature type="transmembrane region" description="Helical" evidence="10">
    <location>
        <begin position="178"/>
        <end position="196"/>
    </location>
</feature>
<keyword evidence="8" id="KW-0503">Monooxygenase</keyword>
<evidence type="ECO:0000256" key="1">
    <source>
        <dbReference type="ARBA" id="ARBA00001971"/>
    </source>
</evidence>
<dbReference type="GO" id="GO:0005506">
    <property type="term" value="F:iron ion binding"/>
    <property type="evidence" value="ECO:0007669"/>
    <property type="project" value="InterPro"/>
</dbReference>
<evidence type="ECO:0000313" key="12">
    <source>
        <dbReference type="Proteomes" id="UP001293593"/>
    </source>
</evidence>
<dbReference type="InterPro" id="IPR036396">
    <property type="entry name" value="Cyt_P450_sf"/>
</dbReference>
<evidence type="ECO:0000256" key="2">
    <source>
        <dbReference type="ARBA" id="ARBA00004370"/>
    </source>
</evidence>
<accession>A0AAE1N672</accession>
<evidence type="ECO:0000256" key="8">
    <source>
        <dbReference type="ARBA" id="ARBA00023033"/>
    </source>
</evidence>
<keyword evidence="4" id="KW-0349">Heme</keyword>
<dbReference type="GO" id="GO:0016020">
    <property type="term" value="C:membrane"/>
    <property type="evidence" value="ECO:0007669"/>
    <property type="project" value="UniProtKB-SubCell"/>
</dbReference>
<dbReference type="Pfam" id="PF00067">
    <property type="entry name" value="p450"/>
    <property type="match status" value="1"/>
</dbReference>
<reference evidence="11" key="1">
    <citation type="submission" date="2023-10" db="EMBL/GenBank/DDBJ databases">
        <title>Chromosome-level genome of the transformable northern wattle, Acacia crassicarpa.</title>
        <authorList>
            <person name="Massaro I."/>
            <person name="Sinha N.R."/>
            <person name="Poethig S."/>
            <person name="Leichty A.R."/>
        </authorList>
    </citation>
    <scope>NUCLEOTIDE SEQUENCE</scope>
    <source>
        <strain evidence="11">Acra3RX</strain>
        <tissue evidence="11">Leaf</tissue>
    </source>
</reference>
<keyword evidence="6" id="KW-0560">Oxidoreductase</keyword>
<dbReference type="Proteomes" id="UP001293593">
    <property type="component" value="Unassembled WGS sequence"/>
</dbReference>
<proteinExistence type="inferred from homology"/>
<evidence type="ECO:0000256" key="4">
    <source>
        <dbReference type="ARBA" id="ARBA00022617"/>
    </source>
</evidence>
<sequence>MFSSTLAVPVFLLLTFIYFLSIFLRSNNHSKYARKRPRGISLLNYICTLTLLISSDISFFRYLYISIGPLALPIIGNIYLLGTLVHRKLQSLANKYWRNMKKLCGNHLISPSKFELFGPLRKEMVRTMVESLERAATMGEVVNLTEYVNGLMEDMVCKMIFGRTKEDQFDLERLIAEASKLGILLILCLAWHLLIFRD</sequence>
<keyword evidence="10" id="KW-1133">Transmembrane helix</keyword>
<name>A0AAE1N672_9FABA</name>
<keyword evidence="7" id="KW-0408">Iron</keyword>
<evidence type="ECO:0000256" key="10">
    <source>
        <dbReference type="SAM" id="Phobius"/>
    </source>
</evidence>
<evidence type="ECO:0000256" key="3">
    <source>
        <dbReference type="ARBA" id="ARBA00010617"/>
    </source>
</evidence>
<feature type="transmembrane region" description="Helical" evidence="10">
    <location>
        <begin position="70"/>
        <end position="89"/>
    </location>
</feature>
<organism evidence="11 12">
    <name type="scientific">Acacia crassicarpa</name>
    <name type="common">northern wattle</name>
    <dbReference type="NCBI Taxonomy" id="499986"/>
    <lineage>
        <taxon>Eukaryota</taxon>
        <taxon>Viridiplantae</taxon>
        <taxon>Streptophyta</taxon>
        <taxon>Embryophyta</taxon>
        <taxon>Tracheophyta</taxon>
        <taxon>Spermatophyta</taxon>
        <taxon>Magnoliopsida</taxon>
        <taxon>eudicotyledons</taxon>
        <taxon>Gunneridae</taxon>
        <taxon>Pentapetalae</taxon>
        <taxon>rosids</taxon>
        <taxon>fabids</taxon>
        <taxon>Fabales</taxon>
        <taxon>Fabaceae</taxon>
        <taxon>Caesalpinioideae</taxon>
        <taxon>mimosoid clade</taxon>
        <taxon>Acacieae</taxon>
        <taxon>Acacia</taxon>
    </lineage>
</organism>
<feature type="transmembrane region" description="Helical" evidence="10">
    <location>
        <begin position="6"/>
        <end position="24"/>
    </location>
</feature>
<evidence type="ECO:0000256" key="5">
    <source>
        <dbReference type="ARBA" id="ARBA00022723"/>
    </source>
</evidence>
<keyword evidence="12" id="KW-1185">Reference proteome</keyword>
<dbReference type="AlphaFoldDB" id="A0AAE1N672"/>
<dbReference type="GO" id="GO:0004497">
    <property type="term" value="F:monooxygenase activity"/>
    <property type="evidence" value="ECO:0007669"/>
    <property type="project" value="UniProtKB-KW"/>
</dbReference>
<evidence type="ECO:0000256" key="7">
    <source>
        <dbReference type="ARBA" id="ARBA00023004"/>
    </source>
</evidence>
<evidence type="ECO:0000256" key="6">
    <source>
        <dbReference type="ARBA" id="ARBA00023002"/>
    </source>
</evidence>
<dbReference type="SUPFAM" id="SSF48264">
    <property type="entry name" value="Cytochrome P450"/>
    <property type="match status" value="1"/>
</dbReference>
<feature type="transmembrane region" description="Helical" evidence="10">
    <location>
        <begin position="45"/>
        <end position="64"/>
    </location>
</feature>
<dbReference type="GO" id="GO:0016705">
    <property type="term" value="F:oxidoreductase activity, acting on paired donors, with incorporation or reduction of molecular oxygen"/>
    <property type="evidence" value="ECO:0007669"/>
    <property type="project" value="InterPro"/>
</dbReference>
<dbReference type="Gene3D" id="1.10.630.10">
    <property type="entry name" value="Cytochrome P450"/>
    <property type="match status" value="1"/>
</dbReference>
<comment type="cofactor">
    <cofactor evidence="1">
        <name>heme</name>
        <dbReference type="ChEBI" id="CHEBI:30413"/>
    </cofactor>
</comment>
<gene>
    <name evidence="11" type="ORF">QN277_000382</name>
</gene>
<keyword evidence="5" id="KW-0479">Metal-binding</keyword>
<dbReference type="InterPro" id="IPR001128">
    <property type="entry name" value="Cyt_P450"/>
</dbReference>
<protein>
    <recommendedName>
        <fullName evidence="13">Cytochrome P450</fullName>
    </recommendedName>
</protein>
<evidence type="ECO:0000313" key="11">
    <source>
        <dbReference type="EMBL" id="KAK4283432.1"/>
    </source>
</evidence>
<dbReference type="GO" id="GO:0020037">
    <property type="term" value="F:heme binding"/>
    <property type="evidence" value="ECO:0007669"/>
    <property type="project" value="InterPro"/>
</dbReference>
<dbReference type="PANTHER" id="PTHR47943">
    <property type="entry name" value="CYTOCHROME P450 93A3-LIKE"/>
    <property type="match status" value="1"/>
</dbReference>
<dbReference type="EMBL" id="JAWXYG010000001">
    <property type="protein sequence ID" value="KAK4283432.1"/>
    <property type="molecule type" value="Genomic_DNA"/>
</dbReference>
<keyword evidence="9 10" id="KW-0472">Membrane</keyword>
<keyword evidence="10" id="KW-0812">Transmembrane</keyword>
<comment type="caution">
    <text evidence="11">The sequence shown here is derived from an EMBL/GenBank/DDBJ whole genome shotgun (WGS) entry which is preliminary data.</text>
</comment>
<comment type="subcellular location">
    <subcellularLocation>
        <location evidence="2">Membrane</location>
    </subcellularLocation>
</comment>
<comment type="similarity">
    <text evidence="3">Belongs to the cytochrome P450 family.</text>
</comment>
<evidence type="ECO:0008006" key="13">
    <source>
        <dbReference type="Google" id="ProtNLM"/>
    </source>
</evidence>
<dbReference type="PANTHER" id="PTHR47943:SF9">
    <property type="entry name" value="CYTOCHROME P450"/>
    <property type="match status" value="1"/>
</dbReference>
<evidence type="ECO:0000256" key="9">
    <source>
        <dbReference type="ARBA" id="ARBA00023136"/>
    </source>
</evidence>